<organism evidence="1">
    <name type="scientific">Cacopsylla melanoneura</name>
    <dbReference type="NCBI Taxonomy" id="428564"/>
    <lineage>
        <taxon>Eukaryota</taxon>
        <taxon>Metazoa</taxon>
        <taxon>Ecdysozoa</taxon>
        <taxon>Arthropoda</taxon>
        <taxon>Hexapoda</taxon>
        <taxon>Insecta</taxon>
        <taxon>Pterygota</taxon>
        <taxon>Neoptera</taxon>
        <taxon>Paraneoptera</taxon>
        <taxon>Hemiptera</taxon>
        <taxon>Sternorrhyncha</taxon>
        <taxon>Psylloidea</taxon>
        <taxon>Psyllidae</taxon>
        <taxon>Psyllinae</taxon>
        <taxon>Cacopsylla</taxon>
    </lineage>
</organism>
<accession>A0A8D8TSU1</accession>
<evidence type="ECO:0000313" key="1">
    <source>
        <dbReference type="EMBL" id="CAG6693354.1"/>
    </source>
</evidence>
<proteinExistence type="predicted"/>
<dbReference type="EMBL" id="HBUF01311983">
    <property type="protein sequence ID" value="CAG6693354.1"/>
    <property type="molecule type" value="Transcribed_RNA"/>
</dbReference>
<protein>
    <submittedName>
        <fullName evidence="1">Uncharacterized protein</fullName>
    </submittedName>
</protein>
<sequence length="127" mass="14729">MLCCWKRNVECRLEMLPELLLHYRETYWVIALMSMDSTVRNVCPYPYCSASPHAMHLFNCPANPTDHTLIDLWNRTKLVSSFMGLNDFEDPGQGKSNAVQESLLRQLNCKDISIAWFVQPNSYRLGK</sequence>
<dbReference type="AlphaFoldDB" id="A0A8D8TSU1"/>
<name>A0A8D8TSU1_9HEMI</name>
<reference evidence="1" key="1">
    <citation type="submission" date="2021-05" db="EMBL/GenBank/DDBJ databases">
        <authorList>
            <person name="Alioto T."/>
            <person name="Alioto T."/>
            <person name="Gomez Garrido J."/>
        </authorList>
    </citation>
    <scope>NUCLEOTIDE SEQUENCE</scope>
</reference>